<feature type="region of interest" description="Disordered" evidence="7">
    <location>
        <begin position="414"/>
        <end position="443"/>
    </location>
</feature>
<keyword evidence="2" id="KW-0805">Transcription regulation</keyword>
<evidence type="ECO:0000256" key="6">
    <source>
        <dbReference type="SAM" id="Coils"/>
    </source>
</evidence>
<reference evidence="8" key="2">
    <citation type="submission" date="2023-02" db="EMBL/GenBank/DDBJ databases">
        <authorList>
            <person name="Swenson N.G."/>
            <person name="Wegrzyn J.L."/>
            <person name="Mcevoy S.L."/>
        </authorList>
    </citation>
    <scope>NUCLEOTIDE SEQUENCE</scope>
    <source>
        <strain evidence="8">91603</strain>
        <tissue evidence="8">Leaf</tissue>
    </source>
</reference>
<feature type="region of interest" description="Disordered" evidence="7">
    <location>
        <begin position="1"/>
        <end position="42"/>
    </location>
</feature>
<feature type="compositionally biased region" description="Polar residues" evidence="7">
    <location>
        <begin position="10"/>
        <end position="24"/>
    </location>
</feature>
<dbReference type="InterPro" id="IPR044759">
    <property type="entry name" value="bZIP_RF2"/>
</dbReference>
<feature type="coiled-coil region" evidence="6">
    <location>
        <begin position="297"/>
        <end position="324"/>
    </location>
</feature>
<keyword evidence="9" id="KW-1185">Reference proteome</keyword>
<protein>
    <recommendedName>
        <fullName evidence="10">BZIP domain-containing protein</fullName>
    </recommendedName>
</protein>
<evidence type="ECO:0000256" key="5">
    <source>
        <dbReference type="ARBA" id="ARBA00023242"/>
    </source>
</evidence>
<evidence type="ECO:0000256" key="7">
    <source>
        <dbReference type="SAM" id="MobiDB-lite"/>
    </source>
</evidence>
<keyword evidence="3" id="KW-0238">DNA-binding</keyword>
<dbReference type="PANTHER" id="PTHR13690:SF80">
    <property type="entry name" value="BZIP TRANSCRIPTION FACTOR FAMILY PROTEIN-RELATED"/>
    <property type="match status" value="1"/>
</dbReference>
<evidence type="ECO:0008006" key="10">
    <source>
        <dbReference type="Google" id="ProtNLM"/>
    </source>
</evidence>
<proteinExistence type="predicted"/>
<keyword evidence="4" id="KW-0804">Transcription</keyword>
<dbReference type="PANTHER" id="PTHR13690">
    <property type="entry name" value="TRANSCRIPTION FACTOR POSF21-RELATED"/>
    <property type="match status" value="1"/>
</dbReference>
<feature type="compositionally biased region" description="Low complexity" evidence="7">
    <location>
        <begin position="414"/>
        <end position="435"/>
    </location>
</feature>
<dbReference type="AlphaFoldDB" id="A0AAD5P572"/>
<reference evidence="8" key="1">
    <citation type="journal article" date="2022" name="Plant J.">
        <title>Strategies of tolerance reflected in two North American maple genomes.</title>
        <authorList>
            <person name="McEvoy S.L."/>
            <person name="Sezen U.U."/>
            <person name="Trouern-Trend A."/>
            <person name="McMahon S.M."/>
            <person name="Schaberg P.G."/>
            <person name="Yang J."/>
            <person name="Wegrzyn J.L."/>
            <person name="Swenson N.G."/>
        </authorList>
    </citation>
    <scope>NUCLEOTIDE SEQUENCE</scope>
    <source>
        <strain evidence="8">91603</strain>
    </source>
</reference>
<gene>
    <name evidence="8" type="ORF">LWI28_000474</name>
</gene>
<organism evidence="8 9">
    <name type="scientific">Acer negundo</name>
    <name type="common">Box elder</name>
    <dbReference type="NCBI Taxonomy" id="4023"/>
    <lineage>
        <taxon>Eukaryota</taxon>
        <taxon>Viridiplantae</taxon>
        <taxon>Streptophyta</taxon>
        <taxon>Embryophyta</taxon>
        <taxon>Tracheophyta</taxon>
        <taxon>Spermatophyta</taxon>
        <taxon>Magnoliopsida</taxon>
        <taxon>eudicotyledons</taxon>
        <taxon>Gunneridae</taxon>
        <taxon>Pentapetalae</taxon>
        <taxon>rosids</taxon>
        <taxon>malvids</taxon>
        <taxon>Sapindales</taxon>
        <taxon>Sapindaceae</taxon>
        <taxon>Hippocastanoideae</taxon>
        <taxon>Acereae</taxon>
        <taxon>Acer</taxon>
    </lineage>
</organism>
<dbReference type="Proteomes" id="UP001064489">
    <property type="component" value="Chromosome 9"/>
</dbReference>
<dbReference type="GO" id="GO:0003700">
    <property type="term" value="F:DNA-binding transcription factor activity"/>
    <property type="evidence" value="ECO:0007669"/>
    <property type="project" value="InterPro"/>
</dbReference>
<evidence type="ECO:0000256" key="2">
    <source>
        <dbReference type="ARBA" id="ARBA00023015"/>
    </source>
</evidence>
<evidence type="ECO:0000256" key="1">
    <source>
        <dbReference type="ARBA" id="ARBA00004123"/>
    </source>
</evidence>
<comment type="caution">
    <text evidence="8">The sequence shown here is derived from an EMBL/GenBank/DDBJ whole genome shotgun (WGS) entry which is preliminary data.</text>
</comment>
<dbReference type="GO" id="GO:0005634">
    <property type="term" value="C:nucleus"/>
    <property type="evidence" value="ECO:0007669"/>
    <property type="project" value="UniProtKB-SubCell"/>
</dbReference>
<evidence type="ECO:0000256" key="4">
    <source>
        <dbReference type="ARBA" id="ARBA00023163"/>
    </source>
</evidence>
<sequence>MNVHSYSGVGETSQMGGQMSNSSHEINRRPGMPPPYPNNPQLQMLFPCPNLSLNSNPRVSHYRSLSHSSVFDSLPPLSPTNPLSVSFVDPNLTNVSVMGERAGNSQHGLLNPSLVNRVNASNGIEMMPPRKRHQRSFSETPMGFSAMINQSSPQLMPIGRSRGASSDVEETGDDLVSSYLNLENIDASNGCESSDKKAGNREINVTSMGFQFQGASSSVPRGRSGGRKRTFSMDNAAMQTRVDQLSTDEKLDKFGSKFNEAQLKKVLAEDKLVQLALSNPKRVKRILANRESAARSKLNSAKKVAKLEQEIRTKETELAEMSANQSEQMKLASKYNELMFHIQAIDQQAQQRYELHRLQHSVKEMSSNTNMMDRDIDRMDREMDRIDHGVAEMHLPDLMAQQLFINNENLQSLNHHQQQNGPQPEQFQEEQPPNESDIPEAKR</sequence>
<dbReference type="EMBL" id="JAJSOW010000001">
    <property type="protein sequence ID" value="KAI9199932.1"/>
    <property type="molecule type" value="Genomic_DNA"/>
</dbReference>
<dbReference type="GO" id="GO:0003677">
    <property type="term" value="F:DNA binding"/>
    <property type="evidence" value="ECO:0007669"/>
    <property type="project" value="UniProtKB-KW"/>
</dbReference>
<keyword evidence="5" id="KW-0539">Nucleus</keyword>
<keyword evidence="6" id="KW-0175">Coiled coil</keyword>
<evidence type="ECO:0000313" key="9">
    <source>
        <dbReference type="Proteomes" id="UP001064489"/>
    </source>
</evidence>
<accession>A0AAD5P572</accession>
<dbReference type="CDD" id="cd14703">
    <property type="entry name" value="bZIP_plant_RF2"/>
    <property type="match status" value="1"/>
</dbReference>
<name>A0AAD5P572_ACENE</name>
<comment type="subcellular location">
    <subcellularLocation>
        <location evidence="1">Nucleus</location>
    </subcellularLocation>
</comment>
<evidence type="ECO:0000256" key="3">
    <source>
        <dbReference type="ARBA" id="ARBA00023125"/>
    </source>
</evidence>
<evidence type="ECO:0000313" key="8">
    <source>
        <dbReference type="EMBL" id="KAI9199932.1"/>
    </source>
</evidence>